<proteinExistence type="predicted"/>
<keyword evidence="1" id="KW-0472">Membrane</keyword>
<feature type="transmembrane region" description="Helical" evidence="1">
    <location>
        <begin position="690"/>
        <end position="710"/>
    </location>
</feature>
<evidence type="ECO:0000256" key="1">
    <source>
        <dbReference type="SAM" id="Phobius"/>
    </source>
</evidence>
<name>A0ABS4TDC9_9PSEU</name>
<reference evidence="2 3" key="1">
    <citation type="submission" date="2021-03" db="EMBL/GenBank/DDBJ databases">
        <title>Sequencing the genomes of 1000 actinobacteria strains.</title>
        <authorList>
            <person name="Klenk H.-P."/>
        </authorList>
    </citation>
    <scope>NUCLEOTIDE SEQUENCE [LARGE SCALE GENOMIC DNA]</scope>
    <source>
        <strain evidence="2 3">DSM 46670</strain>
    </source>
</reference>
<evidence type="ECO:0000313" key="2">
    <source>
        <dbReference type="EMBL" id="MBP2321863.1"/>
    </source>
</evidence>
<protein>
    <recommendedName>
        <fullName evidence="4">Glycoprotein</fullName>
    </recommendedName>
</protein>
<evidence type="ECO:0008006" key="4">
    <source>
        <dbReference type="Google" id="ProtNLM"/>
    </source>
</evidence>
<dbReference type="EMBL" id="JAGINW010000001">
    <property type="protein sequence ID" value="MBP2321863.1"/>
    <property type="molecule type" value="Genomic_DNA"/>
</dbReference>
<dbReference type="RefSeq" id="WP_209636992.1">
    <property type="nucleotide sequence ID" value="NZ_JAGINW010000001.1"/>
</dbReference>
<accession>A0ABS4TDC9</accession>
<sequence length="730" mass="76761">MSGLRYATRHKSPLAALVTGFLLVLGTPLAAAGQPPPGVEPLVAPIGMARAQPANAPSRVQLAIDQLNPRVVRADSGNVTVSGKLTNVGDRRLEDVEIRLQRGDVLTDEAKLRAALTQPPAAEKVPSPFVEVAKSLDQGASANFTVTVPLDALKLDQPGVYPVLINVNGRPDFGGQERLAGLNVLLPVLSTPSRTIQPPASPSKITVLWPLVDDRPRTVKSTSDGRLVLGDDDLATSLQIGGRLYGMLNAVEGAVRQDSALASSICFAVDGDLLTTVQGMANGYEVQSSNGQNLPGKGQGFAQRWLTLLKSLTDDQCVIALPYADADLSALSRATEVDLAKTAVSQSFTAVSDILKPAKPLQNVVWPIDGVLDPRTLSDITESSPTTVLSNPDRLAGVTGSAPFTVGQSNRAVPIDQLTSSALTGSAAAPGPVSVQNGLAALVFRATQSGQSVLVAPPRRWTAPASELLEYLRSIGRMFAENLADPRPLQDLTSSSANGTASGLNYTEQDVAAEIPAVMTAEIAQTNAVLRDLRGAMEPDRTRPINPDDLLKPIRIGLLRASSSAWRSNVDGGMGAAAVARTELDTMRMQVTVNPPGPPISLASSDSPIPIRVGNNLAVAVKVRLVVSQTAGLRPGATIERTIPAGQAFTDFVPAELQRAGRFTVDVWVTTPGGTALGTVYRFELSSTSYGTITVAVTSVAGGMLMLLAGRRVYRRIKQKNQTEQESTPA</sequence>
<organism evidence="2 3">
    <name type="scientific">Kibdelosporangium banguiense</name>
    <dbReference type="NCBI Taxonomy" id="1365924"/>
    <lineage>
        <taxon>Bacteria</taxon>
        <taxon>Bacillati</taxon>
        <taxon>Actinomycetota</taxon>
        <taxon>Actinomycetes</taxon>
        <taxon>Pseudonocardiales</taxon>
        <taxon>Pseudonocardiaceae</taxon>
        <taxon>Kibdelosporangium</taxon>
    </lineage>
</organism>
<gene>
    <name evidence="2" type="ORF">JOF56_002248</name>
</gene>
<dbReference type="Proteomes" id="UP001519332">
    <property type="component" value="Unassembled WGS sequence"/>
</dbReference>
<evidence type="ECO:0000313" key="3">
    <source>
        <dbReference type="Proteomes" id="UP001519332"/>
    </source>
</evidence>
<comment type="caution">
    <text evidence="2">The sequence shown here is derived from an EMBL/GenBank/DDBJ whole genome shotgun (WGS) entry which is preliminary data.</text>
</comment>
<keyword evidence="3" id="KW-1185">Reference proteome</keyword>
<keyword evidence="1" id="KW-0812">Transmembrane</keyword>
<keyword evidence="1" id="KW-1133">Transmembrane helix</keyword>